<keyword evidence="1" id="KW-0175">Coiled coil</keyword>
<evidence type="ECO:0000313" key="5">
    <source>
        <dbReference type="Proteomes" id="UP001302316"/>
    </source>
</evidence>
<evidence type="ECO:0000256" key="1">
    <source>
        <dbReference type="SAM" id="Coils"/>
    </source>
</evidence>
<dbReference type="PANTHER" id="PTHR41259:SF1">
    <property type="entry name" value="DOUBLE-STRAND BREAK REPAIR RAD50 ATPASE, PUTATIVE-RELATED"/>
    <property type="match status" value="1"/>
</dbReference>
<feature type="coiled-coil region" evidence="1">
    <location>
        <begin position="517"/>
        <end position="568"/>
    </location>
</feature>
<dbReference type="Gene3D" id="3.40.50.300">
    <property type="entry name" value="P-loop containing nucleotide triphosphate hydrolases"/>
    <property type="match status" value="2"/>
</dbReference>
<organism evidence="3 5">
    <name type="scientific">Natronospira elongata</name>
    <dbReference type="NCBI Taxonomy" id="3110268"/>
    <lineage>
        <taxon>Bacteria</taxon>
        <taxon>Pseudomonadati</taxon>
        <taxon>Pseudomonadota</taxon>
        <taxon>Gammaproteobacteria</taxon>
        <taxon>Natronospirales</taxon>
        <taxon>Natronospiraceae</taxon>
        <taxon>Natronospira</taxon>
    </lineage>
</organism>
<proteinExistence type="predicted"/>
<dbReference type="EMBL" id="JAYGII010000026">
    <property type="protein sequence ID" value="MEA5446301.1"/>
    <property type="molecule type" value="Genomic_DNA"/>
</dbReference>
<feature type="coiled-coil region" evidence="1">
    <location>
        <begin position="618"/>
        <end position="655"/>
    </location>
</feature>
<dbReference type="SUPFAM" id="SSF52540">
    <property type="entry name" value="P-loop containing nucleoside triphosphate hydrolases"/>
    <property type="match status" value="1"/>
</dbReference>
<comment type="caution">
    <text evidence="3">The sequence shown here is derived from an EMBL/GenBank/DDBJ whole genome shotgun (WGS) entry which is preliminary data.</text>
</comment>
<accession>A0AAP6JGW9</accession>
<feature type="coiled-coil region" evidence="1">
    <location>
        <begin position="425"/>
        <end position="452"/>
    </location>
</feature>
<dbReference type="RefSeq" id="WP_346051800.1">
    <property type="nucleotide sequence ID" value="NZ_JAYGII010000017.1"/>
</dbReference>
<dbReference type="AlphaFoldDB" id="A0AAP6JGW9"/>
<feature type="region of interest" description="Disordered" evidence="2">
    <location>
        <begin position="72"/>
        <end position="91"/>
    </location>
</feature>
<protein>
    <recommendedName>
        <fullName evidence="6">Rad50/SbcC-type AAA domain-containing protein</fullName>
    </recommendedName>
</protein>
<reference evidence="3 5" key="1">
    <citation type="submission" date="2023-12" db="EMBL/GenBank/DDBJ databases">
        <title>Whole-genome sequencing of halo(alkali)philic microorganisms from hypersaline lakes.</title>
        <authorList>
            <person name="Sorokin D.Y."/>
            <person name="Merkel A.Y."/>
            <person name="Messina E."/>
            <person name="Yakimov M."/>
        </authorList>
    </citation>
    <scope>NUCLEOTIDE SEQUENCE [LARGE SCALE GENOMIC DNA]</scope>
    <source>
        <strain evidence="3 5">AB-CW1</strain>
    </source>
</reference>
<dbReference type="Proteomes" id="UP001302316">
    <property type="component" value="Unassembled WGS sequence"/>
</dbReference>
<gene>
    <name evidence="3" type="ORF">VCB98_08765</name>
    <name evidence="4" type="ORF">VCB98_10765</name>
</gene>
<evidence type="ECO:0000256" key="2">
    <source>
        <dbReference type="SAM" id="MobiDB-lite"/>
    </source>
</evidence>
<dbReference type="PANTHER" id="PTHR41259">
    <property type="entry name" value="DOUBLE-STRAND BREAK REPAIR RAD50 ATPASE, PUTATIVE-RELATED"/>
    <property type="match status" value="1"/>
</dbReference>
<evidence type="ECO:0008006" key="6">
    <source>
        <dbReference type="Google" id="ProtNLM"/>
    </source>
</evidence>
<evidence type="ECO:0000313" key="3">
    <source>
        <dbReference type="EMBL" id="MEA5445909.1"/>
    </source>
</evidence>
<dbReference type="InterPro" id="IPR027417">
    <property type="entry name" value="P-loop_NTPase"/>
</dbReference>
<dbReference type="EMBL" id="JAYGII010000017">
    <property type="protein sequence ID" value="MEA5445909.1"/>
    <property type="molecule type" value="Genomic_DNA"/>
</dbReference>
<feature type="coiled-coil region" evidence="1">
    <location>
        <begin position="150"/>
        <end position="260"/>
    </location>
</feature>
<keyword evidence="5" id="KW-1185">Reference proteome</keyword>
<evidence type="ECO:0000313" key="4">
    <source>
        <dbReference type="EMBL" id="MEA5446301.1"/>
    </source>
</evidence>
<sequence length="1081" mass="120586">MRLKGLTITSLPGIQGDFHLKDIAPGVNLVTGPNAIGKSSLIRALRYLVAEPAASDPKALVLSAEFENGERRRVSRTGSQQQWEVDGRPVEAPPLPEADALSCYWLKMEDLLEKTASDERLVVQLKRDLAQGFDLPALRGGPFEIGPRAGQSENRDLRDSEKKLRDVEAEYQSYRDAERRLPALEEEIASAKEAGRRADRLNKALALLEIRKERAGIEAGLETDFPAGMDRLRGDEIKRLEQCLDRRVEAERQLAIAHRERDDARQGLQATGLAERRPQVAELRAQRDRLGEAQRLDQQLADKRAAVAKAKAAEAEALERLGGQSEAPTLTTEAVSEAEEFAHRLDKERRRQTELKARLDAVPREEPSNAGRLPLLLAALGGLLAAGAALVAEAWVALVGGLLALAGAAWSALTRQRGGTTSAREQVAKEDLRELEQTLRQLESERAALAKRLGFDPALTAQGIDHFVRFVSAYHQAVVARRELEGEVGKLEQARDSAAGAVVAFLRVWGIESDTVLADLKARLDELEQRQSEAEKAEQLVAQLDKDIERLEQDIDERRSQEAELYREAGLEPGDRRGLEARIERWDAWKAQRERLLDARGRENERRSALGGEEELLAQVEADEHEWLEDKRAEAEEEAADLAALQDERTTIRRDLERAGTDHKLASALADVDAARSALEDRLDEVLFAEAGQFLLDEVEAEHRKESEPETLADARERFRRFTHQDWDIELDDEAGLVALDCRQQARRGLDALSTGTRMQLLLAMRLAWLRQQEQGRASLPLFLDEALTTSDEARFAVVAKSLEQLAAEEGRQVFYLSARRHELALWERATGQRPHHIDLARVRAWRTDAEAADFELPEAESLPEPGQDRPEDYAARLGVPAADPRQPTGSLPLFYLLRDDLVLLHRLMDTWRVTSLGQLEGLLAIDAANSAIPEAAMRERLAGRCAAARAWIAAWQRGRGRPVDRPALEESGAVSDAFIDRVSELAESLQGDGEALVAALRDGEVPRFRRNCAQDLEEWLSEHGYIDPEEPLDRDARQRETLARVAKQAQPEDIEQLLQWLEAAPTVRQADQTPARQAAS</sequence>
<name>A0AAP6JGW9_9GAMM</name>